<accession>A0ABR8Y042</accession>
<dbReference type="EMBL" id="JACSPZ010000005">
    <property type="protein sequence ID" value="MBD8037541.1"/>
    <property type="molecule type" value="Genomic_DNA"/>
</dbReference>
<sequence length="172" mass="19033">MSRKWIQAAILIAIVAVLTACSQSAEEQALAGMENAETVFGSEPKEVNKSIGHIELYLPAGYSIEKGIDDLNYTILNGKDSYILFVNENETSDSQLHYDIFKSESTGEIVQEKTFQSEGLFGFAGVVEQSEEKYELIANLGGVKLSTISEDKKLDIKIQEMMEIVKTVNVIE</sequence>
<dbReference type="RefSeq" id="WP_191700618.1">
    <property type="nucleotide sequence ID" value="NZ_JACSPZ010000005.1"/>
</dbReference>
<dbReference type="PROSITE" id="PS51257">
    <property type="entry name" value="PROKAR_LIPOPROTEIN"/>
    <property type="match status" value="1"/>
</dbReference>
<proteinExistence type="predicted"/>
<name>A0ABR8Y042_9BACL</name>
<protein>
    <recommendedName>
        <fullName evidence="4">DUF4367 domain-containing protein</fullName>
    </recommendedName>
</protein>
<dbReference type="Proteomes" id="UP000619101">
    <property type="component" value="Unassembled WGS sequence"/>
</dbReference>
<organism evidence="2 3">
    <name type="scientific">Solibacillus faecavium</name>
    <dbReference type="NCBI Taxonomy" id="2762221"/>
    <lineage>
        <taxon>Bacteria</taxon>
        <taxon>Bacillati</taxon>
        <taxon>Bacillota</taxon>
        <taxon>Bacilli</taxon>
        <taxon>Bacillales</taxon>
        <taxon>Caryophanaceae</taxon>
        <taxon>Solibacillus</taxon>
    </lineage>
</organism>
<keyword evidence="3" id="KW-1185">Reference proteome</keyword>
<gene>
    <name evidence="2" type="ORF">H9635_12375</name>
</gene>
<feature type="chain" id="PRO_5046423028" description="DUF4367 domain-containing protein" evidence="1">
    <location>
        <begin position="26"/>
        <end position="172"/>
    </location>
</feature>
<evidence type="ECO:0000313" key="2">
    <source>
        <dbReference type="EMBL" id="MBD8037541.1"/>
    </source>
</evidence>
<comment type="caution">
    <text evidence="2">The sequence shown here is derived from an EMBL/GenBank/DDBJ whole genome shotgun (WGS) entry which is preliminary data.</text>
</comment>
<evidence type="ECO:0008006" key="4">
    <source>
        <dbReference type="Google" id="ProtNLM"/>
    </source>
</evidence>
<reference evidence="2 3" key="1">
    <citation type="submission" date="2020-08" db="EMBL/GenBank/DDBJ databases">
        <title>A Genomic Blueprint of the Chicken Gut Microbiome.</title>
        <authorList>
            <person name="Gilroy R."/>
            <person name="Ravi A."/>
            <person name="Getino M."/>
            <person name="Pursley I."/>
            <person name="Horton D.L."/>
            <person name="Alikhan N.-F."/>
            <person name="Baker D."/>
            <person name="Gharbi K."/>
            <person name="Hall N."/>
            <person name="Watson M."/>
            <person name="Adriaenssens E.M."/>
            <person name="Foster-Nyarko E."/>
            <person name="Jarju S."/>
            <person name="Secka A."/>
            <person name="Antonio M."/>
            <person name="Oren A."/>
            <person name="Chaudhuri R."/>
            <person name="La Ragione R.M."/>
            <person name="Hildebrand F."/>
            <person name="Pallen M.J."/>
        </authorList>
    </citation>
    <scope>NUCLEOTIDE SEQUENCE [LARGE SCALE GENOMIC DNA]</scope>
    <source>
        <strain evidence="2 3">A46</strain>
    </source>
</reference>
<feature type="signal peptide" evidence="1">
    <location>
        <begin position="1"/>
        <end position="25"/>
    </location>
</feature>
<evidence type="ECO:0000313" key="3">
    <source>
        <dbReference type="Proteomes" id="UP000619101"/>
    </source>
</evidence>
<evidence type="ECO:0000256" key="1">
    <source>
        <dbReference type="SAM" id="SignalP"/>
    </source>
</evidence>
<keyword evidence="1" id="KW-0732">Signal</keyword>